<feature type="region of interest" description="Disordered" evidence="1">
    <location>
        <begin position="16"/>
        <end position="84"/>
    </location>
</feature>
<gene>
    <name evidence="2" type="ORF">GDO81_025716</name>
</gene>
<organism evidence="2 3">
    <name type="scientific">Engystomops pustulosus</name>
    <name type="common">Tungara frog</name>
    <name type="synonym">Physalaemus pustulosus</name>
    <dbReference type="NCBI Taxonomy" id="76066"/>
    <lineage>
        <taxon>Eukaryota</taxon>
        <taxon>Metazoa</taxon>
        <taxon>Chordata</taxon>
        <taxon>Craniata</taxon>
        <taxon>Vertebrata</taxon>
        <taxon>Euteleostomi</taxon>
        <taxon>Amphibia</taxon>
        <taxon>Batrachia</taxon>
        <taxon>Anura</taxon>
        <taxon>Neobatrachia</taxon>
        <taxon>Hyloidea</taxon>
        <taxon>Leptodactylidae</taxon>
        <taxon>Leiuperinae</taxon>
        <taxon>Engystomops</taxon>
    </lineage>
</organism>
<dbReference type="EMBL" id="WNYA01038553">
    <property type="protein sequence ID" value="KAG8536768.1"/>
    <property type="molecule type" value="Genomic_DNA"/>
</dbReference>
<name>A0AAV6YRY4_ENGPU</name>
<reference evidence="2" key="1">
    <citation type="thesis" date="2020" institute="ProQuest LLC" country="789 East Eisenhower Parkway, Ann Arbor, MI, USA">
        <title>Comparative Genomics and Chromosome Evolution.</title>
        <authorList>
            <person name="Mudd A.B."/>
        </authorList>
    </citation>
    <scope>NUCLEOTIDE SEQUENCE</scope>
    <source>
        <strain evidence="2">237g6f4</strain>
        <tissue evidence="2">Blood</tissue>
    </source>
</reference>
<dbReference type="Proteomes" id="UP000824782">
    <property type="component" value="Unassembled WGS sequence"/>
</dbReference>
<comment type="caution">
    <text evidence="2">The sequence shown here is derived from an EMBL/GenBank/DDBJ whole genome shotgun (WGS) entry which is preliminary data.</text>
</comment>
<proteinExistence type="predicted"/>
<feature type="compositionally biased region" description="Polar residues" evidence="1">
    <location>
        <begin position="42"/>
        <end position="55"/>
    </location>
</feature>
<protein>
    <submittedName>
        <fullName evidence="2">Uncharacterized protein</fullName>
    </submittedName>
</protein>
<accession>A0AAV6YRY4</accession>
<evidence type="ECO:0000313" key="2">
    <source>
        <dbReference type="EMBL" id="KAG8536768.1"/>
    </source>
</evidence>
<dbReference type="AlphaFoldDB" id="A0AAV6YRY4"/>
<evidence type="ECO:0000313" key="3">
    <source>
        <dbReference type="Proteomes" id="UP000824782"/>
    </source>
</evidence>
<sequence length="95" mass="10685">MIKLIRLHPCNVVAAGSRVSSHTKHKRRMKGEVLQSGRRARNISSSETPHQTKASVSGRKYTTKIHPDKPETLLLDPGTGTEESSYICYPWPPYK</sequence>
<evidence type="ECO:0000256" key="1">
    <source>
        <dbReference type="SAM" id="MobiDB-lite"/>
    </source>
</evidence>
<keyword evidence="3" id="KW-1185">Reference proteome</keyword>